<accession>A0A6P8YTP3</accession>
<organism evidence="3">
    <name type="scientific">Thrips palmi</name>
    <name type="common">Melon thrips</name>
    <dbReference type="NCBI Taxonomy" id="161013"/>
    <lineage>
        <taxon>Eukaryota</taxon>
        <taxon>Metazoa</taxon>
        <taxon>Ecdysozoa</taxon>
        <taxon>Arthropoda</taxon>
        <taxon>Hexapoda</taxon>
        <taxon>Insecta</taxon>
        <taxon>Pterygota</taxon>
        <taxon>Neoptera</taxon>
        <taxon>Paraneoptera</taxon>
        <taxon>Thysanoptera</taxon>
        <taxon>Terebrantia</taxon>
        <taxon>Thripoidea</taxon>
        <taxon>Thripidae</taxon>
        <taxon>Thrips</taxon>
    </lineage>
</organism>
<protein>
    <submittedName>
        <fullName evidence="3">Uncharacterized protein LOC117642913</fullName>
    </submittedName>
</protein>
<dbReference type="GeneID" id="117642913"/>
<feature type="transmembrane region" description="Helical" evidence="1">
    <location>
        <begin position="91"/>
        <end position="111"/>
    </location>
</feature>
<gene>
    <name evidence="3" type="primary">LOC117642913</name>
</gene>
<reference evidence="3" key="1">
    <citation type="submission" date="2025-08" db="UniProtKB">
        <authorList>
            <consortium name="RefSeq"/>
        </authorList>
    </citation>
    <scope>IDENTIFICATION</scope>
    <source>
        <tissue evidence="3">Total insect</tissue>
    </source>
</reference>
<evidence type="ECO:0000313" key="3">
    <source>
        <dbReference type="RefSeq" id="XP_034237442.1"/>
    </source>
</evidence>
<keyword evidence="1" id="KW-0812">Transmembrane</keyword>
<evidence type="ECO:0000313" key="2">
    <source>
        <dbReference type="Proteomes" id="UP000515158"/>
    </source>
</evidence>
<proteinExistence type="predicted"/>
<dbReference type="InParanoid" id="A0A6P8YTP3"/>
<dbReference type="AlphaFoldDB" id="A0A6P8YTP3"/>
<feature type="transmembrane region" description="Helical" evidence="1">
    <location>
        <begin position="152"/>
        <end position="174"/>
    </location>
</feature>
<sequence length="264" mass="29783">MKVEAGPIGFPSTGAMYFRESAMDKGLMRLARLLGLAPYVQIGRKITQPRWLYWYSIGVTVIPSLGALLFLIGEGTAFIQHARRHLSMAEVVITIGHGIMALGLILSRLFIVRRQYPQLQRVLIQPMILTEAFRTPQRGALLVFCPDLARTLAYFVVMPCVYASGILSAWYMVLSMMLACEQLLESAELMLFMFLLDTLAHNYKRLNEELSHLKQFKERGRNISEEILQGLGSVVNFFVLILQMREVKIVSKPVLEGANNTSSN</sequence>
<dbReference type="RefSeq" id="XP_034237442.1">
    <property type="nucleotide sequence ID" value="XM_034381551.1"/>
</dbReference>
<evidence type="ECO:0000256" key="1">
    <source>
        <dbReference type="SAM" id="Phobius"/>
    </source>
</evidence>
<dbReference type="KEGG" id="tpal:117642913"/>
<feature type="transmembrane region" description="Helical" evidence="1">
    <location>
        <begin position="52"/>
        <end position="79"/>
    </location>
</feature>
<keyword evidence="1" id="KW-0472">Membrane</keyword>
<name>A0A6P8YTP3_THRPL</name>
<keyword evidence="2" id="KW-1185">Reference proteome</keyword>
<dbReference type="Proteomes" id="UP000515158">
    <property type="component" value="Unplaced"/>
</dbReference>
<keyword evidence="1" id="KW-1133">Transmembrane helix</keyword>